<feature type="transmembrane region" description="Helical" evidence="1">
    <location>
        <begin position="183"/>
        <end position="203"/>
    </location>
</feature>
<feature type="transmembrane region" description="Helical" evidence="1">
    <location>
        <begin position="53"/>
        <end position="72"/>
    </location>
</feature>
<name>A0A841AJV7_9MICO</name>
<dbReference type="Proteomes" id="UP000536685">
    <property type="component" value="Unassembled WGS sequence"/>
</dbReference>
<keyword evidence="1" id="KW-0812">Transmembrane</keyword>
<gene>
    <name evidence="2" type="ORF">HD599_001820</name>
</gene>
<sequence length="267" mass="27314">MSVHAFFSSLQGLSATEALLLVLPVAASAIAVAGAIPQLALLVRSHNAKGVSIAGWATGTASNTAWVVSSYINGSPFTALALLLPALLTAAVFVLSTVWGGDRHLLATPFLFLALLGGVLAIGVPELVTVVLATTTVWAFGPSILAIFTASDLSGNAVATWVLAGGYGAIWGLYGFLLSDLAVLINGTINLVLGAAVLSGILIHRHGLIRRKSPTVTSPSQPAHELRDVGPAVDKLLGIVEEPLAAASVTSVLATVSDSRIQRTLTT</sequence>
<dbReference type="RefSeq" id="WP_184236329.1">
    <property type="nucleotide sequence ID" value="NZ_JACHMJ010000001.1"/>
</dbReference>
<feature type="transmembrane region" description="Helical" evidence="1">
    <location>
        <begin position="78"/>
        <end position="98"/>
    </location>
</feature>
<evidence type="ECO:0000313" key="3">
    <source>
        <dbReference type="Proteomes" id="UP000536685"/>
    </source>
</evidence>
<organism evidence="2 3">
    <name type="scientific">Conyzicola lurida</name>
    <dbReference type="NCBI Taxonomy" id="1172621"/>
    <lineage>
        <taxon>Bacteria</taxon>
        <taxon>Bacillati</taxon>
        <taxon>Actinomycetota</taxon>
        <taxon>Actinomycetes</taxon>
        <taxon>Micrococcales</taxon>
        <taxon>Microbacteriaceae</taxon>
        <taxon>Conyzicola</taxon>
    </lineage>
</organism>
<dbReference type="AlphaFoldDB" id="A0A841AJV7"/>
<feature type="transmembrane region" description="Helical" evidence="1">
    <location>
        <begin position="130"/>
        <end position="150"/>
    </location>
</feature>
<comment type="caution">
    <text evidence="2">The sequence shown here is derived from an EMBL/GenBank/DDBJ whole genome shotgun (WGS) entry which is preliminary data.</text>
</comment>
<feature type="transmembrane region" description="Helical" evidence="1">
    <location>
        <begin position="20"/>
        <end position="41"/>
    </location>
</feature>
<reference evidence="2 3" key="1">
    <citation type="submission" date="2020-08" db="EMBL/GenBank/DDBJ databases">
        <title>Sequencing the genomes of 1000 actinobacteria strains.</title>
        <authorList>
            <person name="Klenk H.-P."/>
        </authorList>
    </citation>
    <scope>NUCLEOTIDE SEQUENCE [LARGE SCALE GENOMIC DNA]</scope>
    <source>
        <strain evidence="2 3">DSM 105784</strain>
    </source>
</reference>
<dbReference type="EMBL" id="JACHMJ010000001">
    <property type="protein sequence ID" value="MBB5843497.1"/>
    <property type="molecule type" value="Genomic_DNA"/>
</dbReference>
<evidence type="ECO:0000313" key="2">
    <source>
        <dbReference type="EMBL" id="MBB5843497.1"/>
    </source>
</evidence>
<feature type="transmembrane region" description="Helical" evidence="1">
    <location>
        <begin position="105"/>
        <end position="124"/>
    </location>
</feature>
<accession>A0A841AJV7</accession>
<keyword evidence="3" id="KW-1185">Reference proteome</keyword>
<dbReference type="Gene3D" id="1.20.1280.290">
    <property type="match status" value="2"/>
</dbReference>
<feature type="transmembrane region" description="Helical" evidence="1">
    <location>
        <begin position="157"/>
        <end position="177"/>
    </location>
</feature>
<evidence type="ECO:0000256" key="1">
    <source>
        <dbReference type="SAM" id="Phobius"/>
    </source>
</evidence>
<protein>
    <submittedName>
        <fullName evidence="2">Uncharacterized protein with PQ loop repeat</fullName>
    </submittedName>
</protein>
<proteinExistence type="predicted"/>
<keyword evidence="1" id="KW-0472">Membrane</keyword>
<keyword evidence="1" id="KW-1133">Transmembrane helix</keyword>